<organism evidence="2 3">
    <name type="scientific">Hondaea fermentalgiana</name>
    <dbReference type="NCBI Taxonomy" id="2315210"/>
    <lineage>
        <taxon>Eukaryota</taxon>
        <taxon>Sar</taxon>
        <taxon>Stramenopiles</taxon>
        <taxon>Bigyra</taxon>
        <taxon>Labyrinthulomycetes</taxon>
        <taxon>Thraustochytrida</taxon>
        <taxon>Thraustochytriidae</taxon>
        <taxon>Hondaea</taxon>
    </lineage>
</organism>
<dbReference type="EMBL" id="BEYU01000149">
    <property type="protein sequence ID" value="GBG33252.1"/>
    <property type="molecule type" value="Genomic_DNA"/>
</dbReference>
<dbReference type="InParanoid" id="A0A2R5GQU5"/>
<feature type="region of interest" description="Disordered" evidence="1">
    <location>
        <begin position="1"/>
        <end position="50"/>
    </location>
</feature>
<sequence>MTDTKAASTEEEPLVMTQETSQVPSQAIEDNNLDDNEDDEDDNEAPEELKSAYQVAREANIRRNLAELEAIGLDLGPATLPAESTEKEKPQATTKRIRAAPREGTRKSRRLADQPALAAAAESKRAKMPPRWRVATIDDEDDCETPAQRAKLATMERKLERLKELHLKEGSTYKNPTATYEHTWMRVRTMSDKALARRICVIESACGEHCIVKMRMFAEVLILAGKMDLAKDAEAALKRLTSLVTRA</sequence>
<dbReference type="AlphaFoldDB" id="A0A2R5GQU5"/>
<evidence type="ECO:0000256" key="1">
    <source>
        <dbReference type="SAM" id="MobiDB-lite"/>
    </source>
</evidence>
<feature type="compositionally biased region" description="Acidic residues" evidence="1">
    <location>
        <begin position="31"/>
        <end position="46"/>
    </location>
</feature>
<dbReference type="OrthoDB" id="199263at2759"/>
<proteinExistence type="predicted"/>
<name>A0A2R5GQU5_9STRA</name>
<accession>A0A2R5GQU5</accession>
<evidence type="ECO:0000313" key="3">
    <source>
        <dbReference type="Proteomes" id="UP000241890"/>
    </source>
</evidence>
<evidence type="ECO:0000313" key="2">
    <source>
        <dbReference type="EMBL" id="GBG33252.1"/>
    </source>
</evidence>
<dbReference type="Proteomes" id="UP000241890">
    <property type="component" value="Unassembled WGS sequence"/>
</dbReference>
<protein>
    <submittedName>
        <fullName evidence="2">Uncharacterized protein</fullName>
    </submittedName>
</protein>
<gene>
    <name evidence="2" type="ORF">FCC1311_094762</name>
</gene>
<feature type="compositionally biased region" description="Basic and acidic residues" evidence="1">
    <location>
        <begin position="100"/>
        <end position="112"/>
    </location>
</feature>
<feature type="region of interest" description="Disordered" evidence="1">
    <location>
        <begin position="79"/>
        <end position="129"/>
    </location>
</feature>
<comment type="caution">
    <text evidence="2">The sequence shown here is derived from an EMBL/GenBank/DDBJ whole genome shotgun (WGS) entry which is preliminary data.</text>
</comment>
<reference evidence="2 3" key="1">
    <citation type="submission" date="2017-12" db="EMBL/GenBank/DDBJ databases">
        <title>Sequencing, de novo assembly and annotation of complete genome of a new Thraustochytrid species, strain FCC1311.</title>
        <authorList>
            <person name="Sedici K."/>
            <person name="Godart F."/>
            <person name="Aiese Cigliano R."/>
            <person name="Sanseverino W."/>
            <person name="Barakat M."/>
            <person name="Ortet P."/>
            <person name="Marechal E."/>
            <person name="Cagnac O."/>
            <person name="Amato A."/>
        </authorList>
    </citation>
    <scope>NUCLEOTIDE SEQUENCE [LARGE SCALE GENOMIC DNA]</scope>
</reference>
<keyword evidence="3" id="KW-1185">Reference proteome</keyword>